<proteinExistence type="predicted"/>
<evidence type="ECO:0000313" key="8">
    <source>
        <dbReference type="RefSeq" id="XP_019621311.1"/>
    </source>
</evidence>
<dbReference type="Pfam" id="PF00335">
    <property type="entry name" value="Tetraspanin"/>
    <property type="match status" value="1"/>
</dbReference>
<evidence type="ECO:0000313" key="7">
    <source>
        <dbReference type="Proteomes" id="UP000515135"/>
    </source>
</evidence>
<accession>A0A6P4YVN2</accession>
<dbReference type="PRINTS" id="PR00259">
    <property type="entry name" value="TMFOUR"/>
</dbReference>
<name>A0A6P4YVN2_BRABE</name>
<reference evidence="8" key="1">
    <citation type="submission" date="2025-08" db="UniProtKB">
        <authorList>
            <consortium name="RefSeq"/>
        </authorList>
    </citation>
    <scope>IDENTIFICATION</scope>
    <source>
        <tissue evidence="8">Gonad</tissue>
    </source>
</reference>
<protein>
    <submittedName>
        <fullName evidence="8">CD151 antigen-like</fullName>
    </submittedName>
</protein>
<feature type="transmembrane region" description="Helical" evidence="6">
    <location>
        <begin position="140"/>
        <end position="160"/>
    </location>
</feature>
<dbReference type="PANTHER" id="PTHR19282:SF544">
    <property type="entry name" value="TETRASPANIN"/>
    <property type="match status" value="1"/>
</dbReference>
<dbReference type="OrthoDB" id="438211at2759"/>
<keyword evidence="7" id="KW-1185">Reference proteome</keyword>
<evidence type="ECO:0000256" key="5">
    <source>
        <dbReference type="SAM" id="MobiDB-lite"/>
    </source>
</evidence>
<comment type="subcellular location">
    <subcellularLocation>
        <location evidence="1">Membrane</location>
        <topology evidence="1">Multi-pass membrane protein</topology>
    </subcellularLocation>
</comment>
<dbReference type="InterPro" id="IPR008952">
    <property type="entry name" value="Tetraspanin_EC2_sf"/>
</dbReference>
<feature type="transmembrane region" description="Helical" evidence="6">
    <location>
        <begin position="203"/>
        <end position="226"/>
    </location>
</feature>
<dbReference type="GO" id="GO:0005886">
    <property type="term" value="C:plasma membrane"/>
    <property type="evidence" value="ECO:0007669"/>
    <property type="project" value="TreeGrafter"/>
</dbReference>
<dbReference type="GeneID" id="109467705"/>
<feature type="compositionally biased region" description="Basic residues" evidence="5">
    <location>
        <begin position="24"/>
        <end position="46"/>
    </location>
</feature>
<evidence type="ECO:0000256" key="4">
    <source>
        <dbReference type="ARBA" id="ARBA00023136"/>
    </source>
</evidence>
<dbReference type="SUPFAM" id="SSF48652">
    <property type="entry name" value="Tetraspanin"/>
    <property type="match status" value="1"/>
</dbReference>
<dbReference type="InterPro" id="IPR018499">
    <property type="entry name" value="Tetraspanin/Peripherin"/>
</dbReference>
<keyword evidence="2 6" id="KW-0812">Transmembrane</keyword>
<sequence>MWVIIYFSCYTRVHHPRTVKRLSPRQTMSRRRSVKTRKSRRGKAGHRGKDWNLYDDNHCHYFSYEPSGLSTLLTLVYIIQLGSPPPTRWDRLKWWLEDSWEWIMSVAFGRDPRRFYEDKMVRSRGGNVRLAKTVLMVLNFLGWAMGVALFVLGMVLKFLYHADDLAGVKFTYLLYTMIAFGLIVALVCTLGMCGAAWENSCMLGTFVGMLTILFVGEVACAALLYVNRKEILHETDENLMDVVTNGYQWPISDTIDLIQRKLFCCGVNTPQDWYNSRYGHVPASCSCNLPATDRDGACAIIAGEEWYQRGCLLPLKLALARHMYTLGGLCMGIAILQVVNLTIAAIMVLRLRTKPPQQNAHGTVLYHNRSQPNIPLTVSPKSVQPPQRNYGKNYYEKPTAKNVGSIPAVMVKGVRNDRQRHLSINGQKRRC</sequence>
<feature type="transmembrane region" description="Helical" evidence="6">
    <location>
        <begin position="172"/>
        <end position="197"/>
    </location>
</feature>
<dbReference type="KEGG" id="bbel:109467705"/>
<dbReference type="RefSeq" id="XP_019621311.1">
    <property type="nucleotide sequence ID" value="XM_019765752.1"/>
</dbReference>
<keyword evidence="4 6" id="KW-0472">Membrane</keyword>
<feature type="transmembrane region" description="Helical" evidence="6">
    <location>
        <begin position="326"/>
        <end position="349"/>
    </location>
</feature>
<dbReference type="AlphaFoldDB" id="A0A6P4YVN2"/>
<dbReference type="PANTHER" id="PTHR19282">
    <property type="entry name" value="TETRASPANIN"/>
    <property type="match status" value="1"/>
</dbReference>
<evidence type="ECO:0000256" key="6">
    <source>
        <dbReference type="SAM" id="Phobius"/>
    </source>
</evidence>
<evidence type="ECO:0000256" key="2">
    <source>
        <dbReference type="ARBA" id="ARBA00022692"/>
    </source>
</evidence>
<dbReference type="Gene3D" id="1.10.1450.10">
    <property type="entry name" value="Tetraspanin"/>
    <property type="match status" value="1"/>
</dbReference>
<keyword evidence="3 6" id="KW-1133">Transmembrane helix</keyword>
<evidence type="ECO:0000256" key="3">
    <source>
        <dbReference type="ARBA" id="ARBA00022989"/>
    </source>
</evidence>
<evidence type="ECO:0000256" key="1">
    <source>
        <dbReference type="ARBA" id="ARBA00004141"/>
    </source>
</evidence>
<feature type="region of interest" description="Disordered" evidence="5">
    <location>
        <begin position="24"/>
        <end position="48"/>
    </location>
</feature>
<dbReference type="CDD" id="cd03127">
    <property type="entry name" value="tetraspanin_LEL"/>
    <property type="match status" value="1"/>
</dbReference>
<organism evidence="7 8">
    <name type="scientific">Branchiostoma belcheri</name>
    <name type="common">Amphioxus</name>
    <dbReference type="NCBI Taxonomy" id="7741"/>
    <lineage>
        <taxon>Eukaryota</taxon>
        <taxon>Metazoa</taxon>
        <taxon>Chordata</taxon>
        <taxon>Cephalochordata</taxon>
        <taxon>Leptocardii</taxon>
        <taxon>Amphioxiformes</taxon>
        <taxon>Branchiostomatidae</taxon>
        <taxon>Branchiostoma</taxon>
    </lineage>
</organism>
<dbReference type="Proteomes" id="UP000515135">
    <property type="component" value="Unplaced"/>
</dbReference>
<gene>
    <name evidence="8" type="primary">LOC109467705</name>
</gene>